<dbReference type="InterPro" id="IPR036822">
    <property type="entry name" value="CutC-like_dom_sf"/>
</dbReference>
<keyword evidence="4" id="KW-1185">Reference proteome</keyword>
<evidence type="ECO:0000313" key="4">
    <source>
        <dbReference type="Proteomes" id="UP000281985"/>
    </source>
</evidence>
<evidence type="ECO:0000256" key="2">
    <source>
        <dbReference type="HAMAP-Rule" id="MF_00795"/>
    </source>
</evidence>
<protein>
    <recommendedName>
        <fullName evidence="2">PF03932 family protein CutC</fullName>
    </recommendedName>
</protein>
<dbReference type="InterPro" id="IPR005627">
    <property type="entry name" value="CutC-like"/>
</dbReference>
<comment type="caution">
    <text evidence="2">Once thought to be involved in copper homeostasis, experiments in E.coli have shown this is not the case.</text>
</comment>
<dbReference type="Gene3D" id="3.20.20.380">
    <property type="entry name" value="Copper homeostasis (CutC) domain"/>
    <property type="match status" value="1"/>
</dbReference>
<dbReference type="OrthoDB" id="9815677at2"/>
<dbReference type="GO" id="GO:0005737">
    <property type="term" value="C:cytoplasm"/>
    <property type="evidence" value="ECO:0007669"/>
    <property type="project" value="UniProtKB-SubCell"/>
</dbReference>
<dbReference type="RefSeq" id="WP_121916586.1">
    <property type="nucleotide sequence ID" value="NZ_REFV01000003.1"/>
</dbReference>
<dbReference type="EMBL" id="REFV01000003">
    <property type="protein sequence ID" value="RMB62952.1"/>
    <property type="molecule type" value="Genomic_DNA"/>
</dbReference>
<organism evidence="3 4">
    <name type="scientific">Dokdonia sinensis</name>
    <dbReference type="NCBI Taxonomy" id="2479847"/>
    <lineage>
        <taxon>Bacteria</taxon>
        <taxon>Pseudomonadati</taxon>
        <taxon>Bacteroidota</taxon>
        <taxon>Flavobacteriia</taxon>
        <taxon>Flavobacteriales</taxon>
        <taxon>Flavobacteriaceae</taxon>
        <taxon>Dokdonia</taxon>
    </lineage>
</organism>
<comment type="subcellular location">
    <subcellularLocation>
        <location evidence="2">Cytoplasm</location>
    </subcellularLocation>
</comment>
<accession>A0A3M0GJY7</accession>
<evidence type="ECO:0000256" key="1">
    <source>
        <dbReference type="ARBA" id="ARBA00007768"/>
    </source>
</evidence>
<evidence type="ECO:0000313" key="3">
    <source>
        <dbReference type="EMBL" id="RMB62952.1"/>
    </source>
</evidence>
<comment type="caution">
    <text evidence="3">The sequence shown here is derived from an EMBL/GenBank/DDBJ whole genome shotgun (WGS) entry which is preliminary data.</text>
</comment>
<dbReference type="PANTHER" id="PTHR12598">
    <property type="entry name" value="COPPER HOMEOSTASIS PROTEIN CUTC"/>
    <property type="match status" value="1"/>
</dbReference>
<proteinExistence type="inferred from homology"/>
<dbReference type="GO" id="GO:0005507">
    <property type="term" value="F:copper ion binding"/>
    <property type="evidence" value="ECO:0007669"/>
    <property type="project" value="TreeGrafter"/>
</dbReference>
<dbReference type="PANTHER" id="PTHR12598:SF0">
    <property type="entry name" value="COPPER HOMEOSTASIS PROTEIN CUTC HOMOLOG"/>
    <property type="match status" value="1"/>
</dbReference>
<dbReference type="SUPFAM" id="SSF110395">
    <property type="entry name" value="CutC-like"/>
    <property type="match status" value="1"/>
</dbReference>
<gene>
    <name evidence="2" type="primary">cutC</name>
    <name evidence="3" type="ORF">EAX61_05110</name>
</gene>
<dbReference type="AlphaFoldDB" id="A0A3M0GJY7"/>
<dbReference type="HAMAP" id="MF_00795">
    <property type="entry name" value="CutC"/>
    <property type="match status" value="1"/>
</dbReference>
<reference evidence="3 4" key="1">
    <citation type="submission" date="2018-10" db="EMBL/GenBank/DDBJ databases">
        <title>Dokdonia luteus sp. nov., isolated from sea water.</title>
        <authorList>
            <person name="Zhou L.Y."/>
            <person name="Du Z.J."/>
        </authorList>
    </citation>
    <scope>NUCLEOTIDE SEQUENCE [LARGE SCALE GENOMIC DNA]</scope>
    <source>
        <strain evidence="3 4">SH27</strain>
    </source>
</reference>
<dbReference type="Proteomes" id="UP000281985">
    <property type="component" value="Unassembled WGS sequence"/>
</dbReference>
<sequence length="238" mass="26328">MKLEICANSFESAQAAQVAGAHRIELCQELALGGITPSHGLIEKVVEELEIPVFVLIRPRSGDFTYSYSEFDIMLRDIAFAKAVGCRGIVSGMLNSDFTIDVERTQKLVTASSGMDFTFHRAFDWTLDYNVAIQTLKGMGINRILTSGQETNVDAGFEKLVEMKNIAGSDFSVMPGGGVNSENIVRFKEASFTEVHASASSFRQSLKHHIPMHNTADLDKDKLRFSDVEKIRGLLKFL</sequence>
<comment type="similarity">
    <text evidence="1 2">Belongs to the CutC family.</text>
</comment>
<dbReference type="Pfam" id="PF03932">
    <property type="entry name" value="CutC"/>
    <property type="match status" value="1"/>
</dbReference>
<keyword evidence="2" id="KW-0963">Cytoplasm</keyword>
<name>A0A3M0GJY7_9FLAO</name>